<feature type="region of interest" description="Disordered" evidence="1">
    <location>
        <begin position="52"/>
        <end position="79"/>
    </location>
</feature>
<organism evidence="2 3">
    <name type="scientific">Sphaerotilus microaerophilus</name>
    <dbReference type="NCBI Taxonomy" id="2914710"/>
    <lineage>
        <taxon>Bacteria</taxon>
        <taxon>Pseudomonadati</taxon>
        <taxon>Pseudomonadota</taxon>
        <taxon>Betaproteobacteria</taxon>
        <taxon>Burkholderiales</taxon>
        <taxon>Sphaerotilaceae</taxon>
        <taxon>Sphaerotilus</taxon>
    </lineage>
</organism>
<sequence>MDPLAAVPELQRLAPVLQIEGSDCLLETLKPAAVPHCSTTDDDFCLSTVMPGGQAAESERRPPRGMGKHAGSRPTAGLV</sequence>
<name>A0ABM7YNR8_9BURK</name>
<keyword evidence="3" id="KW-1185">Reference proteome</keyword>
<dbReference type="Proteomes" id="UP001057498">
    <property type="component" value="Chromosome"/>
</dbReference>
<reference evidence="2" key="1">
    <citation type="submission" date="2022-04" db="EMBL/GenBank/DDBJ databases">
        <title>Whole genome sequence of Sphaerotilus sp. FB-5.</title>
        <authorList>
            <person name="Takeda M."/>
            <person name="Narihara S."/>
            <person name="Akimoto M."/>
            <person name="Akimoto R."/>
            <person name="Nishiyashiki S."/>
            <person name="Murakami T."/>
        </authorList>
    </citation>
    <scope>NUCLEOTIDE SEQUENCE</scope>
    <source>
        <strain evidence="2">FB-5</strain>
    </source>
</reference>
<dbReference type="EMBL" id="AP025730">
    <property type="protein sequence ID" value="BDI06133.1"/>
    <property type="molecule type" value="Genomic_DNA"/>
</dbReference>
<evidence type="ECO:0000256" key="1">
    <source>
        <dbReference type="SAM" id="MobiDB-lite"/>
    </source>
</evidence>
<accession>A0ABM7YNR8</accession>
<evidence type="ECO:0000313" key="2">
    <source>
        <dbReference type="EMBL" id="BDI06133.1"/>
    </source>
</evidence>
<protein>
    <submittedName>
        <fullName evidence="2">Uncharacterized protein</fullName>
    </submittedName>
</protein>
<proteinExistence type="predicted"/>
<gene>
    <name evidence="2" type="ORF">CATMQ487_31030</name>
</gene>
<evidence type="ECO:0000313" key="3">
    <source>
        <dbReference type="Proteomes" id="UP001057498"/>
    </source>
</evidence>